<reference evidence="3" key="1">
    <citation type="submission" date="2020-12" db="EMBL/GenBank/DDBJ databases">
        <authorList>
            <consortium name="Molecular Ecology Group"/>
        </authorList>
    </citation>
    <scope>NUCLEOTIDE SEQUENCE</scope>
    <source>
        <strain evidence="3">TBG_1078</strain>
    </source>
</reference>
<dbReference type="EMBL" id="CAJHUB010000676">
    <property type="protein sequence ID" value="CAD7676197.1"/>
    <property type="molecule type" value="Genomic_DNA"/>
</dbReference>
<sequence>MEKRVWGELPYLAILCVPVLHALSSKSGPAKLLPQEQDPASQHQAAGALNCVREHLCFISIYFVHLLAGCFLILYHTKHVSELLMGNEEPLGLRHCPHWAPGKASYVMPLGLPWKSCVWPGLCLLFSDPGALGPHLSPGKQLQPRGWEHGLHREPGMQDCPVHPSPPAHVCGIPSLPLSLAQTHSLRFILSVLPNILATRSIIQYINAFSF</sequence>
<evidence type="ECO:0000256" key="2">
    <source>
        <dbReference type="SAM" id="SignalP"/>
    </source>
</evidence>
<name>A0A811YLN4_NYCPR</name>
<organism evidence="3 4">
    <name type="scientific">Nyctereutes procyonoides</name>
    <name type="common">Raccoon dog</name>
    <name type="synonym">Canis procyonoides</name>
    <dbReference type="NCBI Taxonomy" id="34880"/>
    <lineage>
        <taxon>Eukaryota</taxon>
        <taxon>Metazoa</taxon>
        <taxon>Chordata</taxon>
        <taxon>Craniata</taxon>
        <taxon>Vertebrata</taxon>
        <taxon>Euteleostomi</taxon>
        <taxon>Mammalia</taxon>
        <taxon>Eutheria</taxon>
        <taxon>Laurasiatheria</taxon>
        <taxon>Carnivora</taxon>
        <taxon>Caniformia</taxon>
        <taxon>Canidae</taxon>
        <taxon>Nyctereutes</taxon>
    </lineage>
</organism>
<evidence type="ECO:0000313" key="3">
    <source>
        <dbReference type="EMBL" id="CAD7676197.1"/>
    </source>
</evidence>
<evidence type="ECO:0000256" key="1">
    <source>
        <dbReference type="SAM" id="Phobius"/>
    </source>
</evidence>
<protein>
    <submittedName>
        <fullName evidence="3">(raccoon dog) hypothetical protein</fullName>
    </submittedName>
</protein>
<dbReference type="AlphaFoldDB" id="A0A811YLN4"/>
<keyword evidence="1" id="KW-0472">Membrane</keyword>
<accession>A0A811YLN4</accession>
<gene>
    <name evidence="3" type="ORF">NYPRO_LOCUS8992</name>
</gene>
<keyword evidence="1" id="KW-0812">Transmembrane</keyword>
<dbReference type="Proteomes" id="UP000645828">
    <property type="component" value="Unassembled WGS sequence"/>
</dbReference>
<keyword evidence="4" id="KW-1185">Reference proteome</keyword>
<keyword evidence="1" id="KW-1133">Transmembrane helix</keyword>
<feature type="chain" id="PRO_5032300902" evidence="2">
    <location>
        <begin position="25"/>
        <end position="211"/>
    </location>
</feature>
<feature type="signal peptide" evidence="2">
    <location>
        <begin position="1"/>
        <end position="24"/>
    </location>
</feature>
<proteinExistence type="predicted"/>
<feature type="transmembrane region" description="Helical" evidence="1">
    <location>
        <begin position="58"/>
        <end position="75"/>
    </location>
</feature>
<comment type="caution">
    <text evidence="3">The sequence shown here is derived from an EMBL/GenBank/DDBJ whole genome shotgun (WGS) entry which is preliminary data.</text>
</comment>
<evidence type="ECO:0000313" key="4">
    <source>
        <dbReference type="Proteomes" id="UP000645828"/>
    </source>
</evidence>
<keyword evidence="2" id="KW-0732">Signal</keyword>